<dbReference type="KEGG" id="lgi:LOTGIDRAFT_225923"/>
<dbReference type="InterPro" id="IPR011705">
    <property type="entry name" value="BACK"/>
</dbReference>
<gene>
    <name evidence="2" type="ORF">LOTGIDRAFT_225923</name>
</gene>
<dbReference type="Gene3D" id="3.30.710.10">
    <property type="entry name" value="Potassium Channel Kv1.1, Chain A"/>
    <property type="match status" value="1"/>
</dbReference>
<dbReference type="InterPro" id="IPR042846">
    <property type="entry name" value="BTBD19"/>
</dbReference>
<dbReference type="CDD" id="cd18294">
    <property type="entry name" value="BTB_POZ_BTBD19"/>
    <property type="match status" value="1"/>
</dbReference>
<name>V4B248_LOTGI</name>
<dbReference type="HOGENOM" id="CLU_077764_0_0_1"/>
<evidence type="ECO:0000313" key="2">
    <source>
        <dbReference type="EMBL" id="ESP00327.1"/>
    </source>
</evidence>
<dbReference type="Pfam" id="PF00651">
    <property type="entry name" value="BTB"/>
    <property type="match status" value="1"/>
</dbReference>
<dbReference type="OMA" id="AWRFHAL"/>
<keyword evidence="3" id="KW-1185">Reference proteome</keyword>
<feature type="domain" description="BTB" evidence="1">
    <location>
        <begin position="29"/>
        <end position="102"/>
    </location>
</feature>
<evidence type="ECO:0000259" key="1">
    <source>
        <dbReference type="PROSITE" id="PS50097"/>
    </source>
</evidence>
<dbReference type="PANTHER" id="PTHR46965">
    <property type="entry name" value="BTB/POZ DOMAIN-CONTAINING PROTEIN 19"/>
    <property type="match status" value="1"/>
</dbReference>
<dbReference type="Proteomes" id="UP000030746">
    <property type="component" value="Unassembled WGS sequence"/>
</dbReference>
<evidence type="ECO:0000313" key="3">
    <source>
        <dbReference type="Proteomes" id="UP000030746"/>
    </source>
</evidence>
<dbReference type="SUPFAM" id="SSF54695">
    <property type="entry name" value="POZ domain"/>
    <property type="match status" value="1"/>
</dbReference>
<accession>V4B248</accession>
<dbReference type="PANTHER" id="PTHR46965:SF1">
    <property type="entry name" value="BTB_POZ DOMAIN-CONTAINING PROTEIN 19"/>
    <property type="match status" value="1"/>
</dbReference>
<dbReference type="STRING" id="225164.V4B248"/>
<dbReference type="RefSeq" id="XP_009049007.1">
    <property type="nucleotide sequence ID" value="XM_009050759.1"/>
</dbReference>
<proteinExistence type="predicted"/>
<reference evidence="2 3" key="1">
    <citation type="journal article" date="2013" name="Nature">
        <title>Insights into bilaterian evolution from three spiralian genomes.</title>
        <authorList>
            <person name="Simakov O."/>
            <person name="Marletaz F."/>
            <person name="Cho S.J."/>
            <person name="Edsinger-Gonzales E."/>
            <person name="Havlak P."/>
            <person name="Hellsten U."/>
            <person name="Kuo D.H."/>
            <person name="Larsson T."/>
            <person name="Lv J."/>
            <person name="Arendt D."/>
            <person name="Savage R."/>
            <person name="Osoegawa K."/>
            <person name="de Jong P."/>
            <person name="Grimwood J."/>
            <person name="Chapman J.A."/>
            <person name="Shapiro H."/>
            <person name="Aerts A."/>
            <person name="Otillar R.P."/>
            <person name="Terry A.Y."/>
            <person name="Boore J.L."/>
            <person name="Grigoriev I.V."/>
            <person name="Lindberg D.R."/>
            <person name="Seaver E.C."/>
            <person name="Weisblat D.A."/>
            <person name="Putnam N.H."/>
            <person name="Rokhsar D.S."/>
        </authorList>
    </citation>
    <scope>NUCLEOTIDE SEQUENCE [LARGE SCALE GENOMIC DNA]</scope>
</reference>
<protein>
    <recommendedName>
        <fullName evidence="1">BTB domain-containing protein</fullName>
    </recommendedName>
</protein>
<dbReference type="PROSITE" id="PS50097">
    <property type="entry name" value="BTB"/>
    <property type="match status" value="1"/>
</dbReference>
<dbReference type="SMART" id="SM00225">
    <property type="entry name" value="BTB"/>
    <property type="match status" value="1"/>
</dbReference>
<dbReference type="Pfam" id="PF07707">
    <property type="entry name" value="BACK"/>
    <property type="match status" value="1"/>
</dbReference>
<dbReference type="OrthoDB" id="45365at2759"/>
<dbReference type="GeneID" id="20247315"/>
<sequence>MALYEKVMRGDISNFAIQMKKMVNSKENSDIKFMIGPNKQPMYAHRCILASRCAVFKAMFSEQVGNNKHKDKDVPLVLTETSPEVFLAMLEFIYTNCVSMTSKIGLDVLETSIEYGLDELQKLTTDYLIEILNTSNACDIIQAAVKFSNNDLRDESVQFIAAHTMDVFKSKGFQELSPDCLATVLTSDQLCIDELDLYKAVKEWANVNSTIEGKSIKEVGESFVHNLRLPLLTDDELSKLEEENKTDNFIPAECFAFAWKIHALKKGEKGNPLTTKRKGTNHRDIHKYIDNSK</sequence>
<dbReference type="EMBL" id="KB200766">
    <property type="protein sequence ID" value="ESP00327.1"/>
    <property type="molecule type" value="Genomic_DNA"/>
</dbReference>
<organism evidence="2 3">
    <name type="scientific">Lottia gigantea</name>
    <name type="common">Giant owl limpet</name>
    <dbReference type="NCBI Taxonomy" id="225164"/>
    <lineage>
        <taxon>Eukaryota</taxon>
        <taxon>Metazoa</taxon>
        <taxon>Spiralia</taxon>
        <taxon>Lophotrochozoa</taxon>
        <taxon>Mollusca</taxon>
        <taxon>Gastropoda</taxon>
        <taxon>Patellogastropoda</taxon>
        <taxon>Lottioidea</taxon>
        <taxon>Lottiidae</taxon>
        <taxon>Lottia</taxon>
    </lineage>
</organism>
<dbReference type="InterPro" id="IPR011333">
    <property type="entry name" value="SKP1/BTB/POZ_sf"/>
</dbReference>
<dbReference type="InterPro" id="IPR000210">
    <property type="entry name" value="BTB/POZ_dom"/>
</dbReference>
<dbReference type="AlphaFoldDB" id="V4B248"/>
<dbReference type="SMART" id="SM00875">
    <property type="entry name" value="BACK"/>
    <property type="match status" value="1"/>
</dbReference>
<dbReference type="CDD" id="cd18494">
    <property type="entry name" value="BACK_BTBD19"/>
    <property type="match status" value="1"/>
</dbReference>
<dbReference type="CTD" id="20247315"/>
<dbReference type="Gene3D" id="1.25.40.420">
    <property type="match status" value="1"/>
</dbReference>